<keyword evidence="1" id="KW-0732">Signal</keyword>
<accession>A0ABR7X303</accession>
<evidence type="ECO:0008006" key="4">
    <source>
        <dbReference type="Google" id="ProtNLM"/>
    </source>
</evidence>
<keyword evidence="3" id="KW-1185">Reference proteome</keyword>
<feature type="signal peptide" evidence="1">
    <location>
        <begin position="1"/>
        <end position="24"/>
    </location>
</feature>
<evidence type="ECO:0000313" key="2">
    <source>
        <dbReference type="EMBL" id="MBD1383955.1"/>
    </source>
</evidence>
<name>A0ABR7X303_9SPHI</name>
<sequence length="399" mass="44527">MPAHIKYFLLFVFLLTVQSSFAQAKLPVIKATSKSASINDGGFLQKNTWSLSPGIRPDVYTADRTRQPKWVTFYTDIDSIRVKVKPGSRFNFVVLLNGKDSCFTQIASGIPAESMVKNNIATHDTIPFTLTADNAISVKTVMNNADTLLLHFDASSFDFHFTRDAILKKTNLLVNQADALAGKAAPNYNNLNKATKLQMGSMVWHDVEILPTLITADGMDGRFGWNLFEGKQVEVDYDQNIMIIHSQLPKDLKGYAKSKIAFTRSFPIINGTFEIAGKKYTGNFLMDTGSGQALILDSAWVSEKHFPKDLKLIKSTILSDPRGNKFEINIVRAPLYRLNGFALTNIPTLLLAGKNPMGLQINYLGNGLLKRFNMILDFEKDIIYLKPNKLTPLKYKGDS</sequence>
<dbReference type="EMBL" id="JACWMW010000001">
    <property type="protein sequence ID" value="MBD1383955.1"/>
    <property type="molecule type" value="Genomic_DNA"/>
</dbReference>
<protein>
    <recommendedName>
        <fullName evidence="4">Aspartyl protease</fullName>
    </recommendedName>
</protein>
<organism evidence="2 3">
    <name type="scientific">Mucilaginibacter rigui</name>
    <dbReference type="NCBI Taxonomy" id="534635"/>
    <lineage>
        <taxon>Bacteria</taxon>
        <taxon>Pseudomonadati</taxon>
        <taxon>Bacteroidota</taxon>
        <taxon>Sphingobacteriia</taxon>
        <taxon>Sphingobacteriales</taxon>
        <taxon>Sphingobacteriaceae</taxon>
        <taxon>Mucilaginibacter</taxon>
    </lineage>
</organism>
<dbReference type="RefSeq" id="WP_191173864.1">
    <property type="nucleotide sequence ID" value="NZ_JACWMW010000001.1"/>
</dbReference>
<gene>
    <name evidence="2" type="ORF">IDJ75_01590</name>
</gene>
<reference evidence="2 3" key="1">
    <citation type="submission" date="2020-09" db="EMBL/GenBank/DDBJ databases">
        <title>Novel species of Mucilaginibacter isolated from a glacier on the Tibetan Plateau.</title>
        <authorList>
            <person name="Liu Q."/>
            <person name="Xin Y.-H."/>
        </authorList>
    </citation>
    <scope>NUCLEOTIDE SEQUENCE [LARGE SCALE GENOMIC DNA]</scope>
    <source>
        <strain evidence="2 3">CGMCC 1.13878</strain>
    </source>
</reference>
<comment type="caution">
    <text evidence="2">The sequence shown here is derived from an EMBL/GenBank/DDBJ whole genome shotgun (WGS) entry which is preliminary data.</text>
</comment>
<evidence type="ECO:0000256" key="1">
    <source>
        <dbReference type="SAM" id="SignalP"/>
    </source>
</evidence>
<evidence type="ECO:0000313" key="3">
    <source>
        <dbReference type="Proteomes" id="UP000618754"/>
    </source>
</evidence>
<feature type="chain" id="PRO_5045361525" description="Aspartyl protease" evidence="1">
    <location>
        <begin position="25"/>
        <end position="399"/>
    </location>
</feature>
<dbReference type="Proteomes" id="UP000618754">
    <property type="component" value="Unassembled WGS sequence"/>
</dbReference>
<proteinExistence type="predicted"/>